<dbReference type="PANTHER" id="PTHR24216">
    <property type="entry name" value="PAXILLIN-RELATED"/>
    <property type="match status" value="1"/>
</dbReference>
<accession>A0A836BSS4</accession>
<dbReference type="GO" id="GO:0005576">
    <property type="term" value="C:extracellular region"/>
    <property type="evidence" value="ECO:0007669"/>
    <property type="project" value="InterPro"/>
</dbReference>
<evidence type="ECO:0000313" key="5">
    <source>
        <dbReference type="Proteomes" id="UP000612055"/>
    </source>
</evidence>
<evidence type="ECO:0000259" key="3">
    <source>
        <dbReference type="PROSITE" id="PS51164"/>
    </source>
</evidence>
<keyword evidence="5" id="KW-1185">Reference proteome</keyword>
<dbReference type="PANTHER" id="PTHR24216:SF65">
    <property type="entry name" value="PAXILLIN-LIKE PROTEIN 1"/>
    <property type="match status" value="1"/>
</dbReference>
<keyword evidence="1" id="KW-0732">Signal</keyword>
<protein>
    <recommendedName>
        <fullName evidence="3">CBM1 domain-containing protein</fullName>
    </recommendedName>
</protein>
<dbReference type="InterPro" id="IPR000254">
    <property type="entry name" value="CBD"/>
</dbReference>
<gene>
    <name evidence="4" type="ORF">HYH03_013834</name>
</gene>
<evidence type="ECO:0000256" key="1">
    <source>
        <dbReference type="ARBA" id="ARBA00022729"/>
    </source>
</evidence>
<reference evidence="4" key="1">
    <citation type="journal article" date="2020" name="bioRxiv">
        <title>Comparative genomics of Chlamydomonas.</title>
        <authorList>
            <person name="Craig R.J."/>
            <person name="Hasan A.R."/>
            <person name="Ness R.W."/>
            <person name="Keightley P.D."/>
        </authorList>
    </citation>
    <scope>NUCLEOTIDE SEQUENCE</scope>
    <source>
        <strain evidence="4">CCAP 11/70</strain>
    </source>
</reference>
<feature type="compositionally biased region" description="Pro residues" evidence="2">
    <location>
        <begin position="391"/>
        <end position="621"/>
    </location>
</feature>
<dbReference type="AlphaFoldDB" id="A0A836BSS4"/>
<comment type="caution">
    <text evidence="4">The sequence shown here is derived from an EMBL/GenBank/DDBJ whole genome shotgun (WGS) entry which is preliminary data.</text>
</comment>
<proteinExistence type="predicted"/>
<feature type="region of interest" description="Disordered" evidence="2">
    <location>
        <begin position="390"/>
        <end position="626"/>
    </location>
</feature>
<dbReference type="GO" id="GO:0030248">
    <property type="term" value="F:cellulose binding"/>
    <property type="evidence" value="ECO:0007669"/>
    <property type="project" value="InterPro"/>
</dbReference>
<sequence length="891" mass="88284">MSVQSFKEVVHPGQSKCCHWNTCGGSQCGVTSFGVKYGEIDVWGVTSDIRTHEALSIALPVIGAVIGLVGGPAGMALLGAGSFTAGAILAVGSSVAAFAVGDVGGEVAKTRLEALKSGNDRIGNFDAVLKIRNGGVVWIDGNGVSGCWTGPCRSPSVNNDGSFGSTQCGDYQANVVASASVTTDANAGVSAGISFGPWAELFASVNAALSAASPAANIPVSGFNGGLTVSKDVAASGHTLHLGWPNGAPTVLGAWEQCGGRGGRCGPGARGACTDAAWSGLSCPSGYTCQRDNAWWWACKPGASSSGRVVGGSSQLAPGAVPCTTLNAAVDSTGACRCVAPNVYVGGAACCAPGGVYSATQKKCVCPSGTVWSAANGRCVRQLAAALLLNPPAPGPRPPAPGPRPPAPGPRPPAPGPRPPAPGPRPPAPGPRPPAPGPRPPAPGPRPPAPGPGPRPPAPAPGPRPPAPGPRPPAPGPRPRPPAPGPRPPPRPPAPGPRPRPPAPGPRPPAPGPRPPAPGPRPPAPGPRPPAPGPRPPAPGPGPRPPAPAPGPGPRPPAPGPRPPAPGPRPPAPGPRPPAPGPRPPAPGPRPPAPGPRPPAPGPRPPAPGPPAPGPAPPVPPQTASCHDGVAVPCSAKNAAWNGAQCYCPSTTRYVSGAACCSPGGVWNATSGACACPPNTVWSSSLSRCVESGATVVPCSTVNAAWDGDNCLCKPPNVYVGGRACCAPGGVWSAAENKCVCPAGTAWSEARNRCVQPPAGVAFVPCTTLNAAWDGSSCTCRSPNVFVGGKACCAPGGVYDAAQNKCACPPGTLWSETKKQCYASTDRVVPCTTLNAAWDGSQCLCRAPNAYVGGKACCSPGGVYDAAQNKCVCPPGTLWSDAKKECYGVVA</sequence>
<name>A0A836BSS4_9CHLO</name>
<dbReference type="PRINTS" id="PR01217">
    <property type="entry name" value="PRICHEXTENSN"/>
</dbReference>
<dbReference type="OrthoDB" id="409374at2759"/>
<organism evidence="4 5">
    <name type="scientific">Edaphochlamys debaryana</name>
    <dbReference type="NCBI Taxonomy" id="47281"/>
    <lineage>
        <taxon>Eukaryota</taxon>
        <taxon>Viridiplantae</taxon>
        <taxon>Chlorophyta</taxon>
        <taxon>core chlorophytes</taxon>
        <taxon>Chlorophyceae</taxon>
        <taxon>CS clade</taxon>
        <taxon>Chlamydomonadales</taxon>
        <taxon>Chlamydomonadales incertae sedis</taxon>
        <taxon>Edaphochlamys</taxon>
    </lineage>
</organism>
<feature type="domain" description="CBM1" evidence="3">
    <location>
        <begin position="250"/>
        <end position="300"/>
    </location>
</feature>
<dbReference type="PROSITE" id="PS51164">
    <property type="entry name" value="CBM1_2"/>
    <property type="match status" value="1"/>
</dbReference>
<dbReference type="GO" id="GO:0005975">
    <property type="term" value="P:carbohydrate metabolic process"/>
    <property type="evidence" value="ECO:0007669"/>
    <property type="project" value="InterPro"/>
</dbReference>
<evidence type="ECO:0000313" key="4">
    <source>
        <dbReference type="EMBL" id="KAG2487555.1"/>
    </source>
</evidence>
<evidence type="ECO:0000256" key="2">
    <source>
        <dbReference type="SAM" id="MobiDB-lite"/>
    </source>
</evidence>
<dbReference type="EMBL" id="JAEHOE010000095">
    <property type="protein sequence ID" value="KAG2487555.1"/>
    <property type="molecule type" value="Genomic_DNA"/>
</dbReference>
<dbReference type="Proteomes" id="UP000612055">
    <property type="component" value="Unassembled WGS sequence"/>
</dbReference>